<dbReference type="EMBL" id="OVEO01000002">
    <property type="protein sequence ID" value="SPQ93804.1"/>
    <property type="molecule type" value="Genomic_DNA"/>
</dbReference>
<feature type="domain" description="Cation efflux protein transmembrane" evidence="16">
    <location>
        <begin position="48"/>
        <end position="275"/>
    </location>
</feature>
<dbReference type="InterPro" id="IPR027469">
    <property type="entry name" value="Cation_efflux_TMD_sf"/>
</dbReference>
<evidence type="ECO:0000256" key="9">
    <source>
        <dbReference type="ARBA" id="ARBA00022989"/>
    </source>
</evidence>
<dbReference type="GO" id="GO:0030133">
    <property type="term" value="C:transport vesicle"/>
    <property type="evidence" value="ECO:0007669"/>
    <property type="project" value="UniProtKB-SubCell"/>
</dbReference>
<feature type="region of interest" description="Disordered" evidence="14">
    <location>
        <begin position="175"/>
        <end position="200"/>
    </location>
</feature>
<evidence type="ECO:0008006" key="22">
    <source>
        <dbReference type="Google" id="ProtNLM"/>
    </source>
</evidence>
<dbReference type="AlphaFoldDB" id="A0A0G4IZQ3"/>
<feature type="transmembrane region" description="Helical" evidence="15">
    <location>
        <begin position="150"/>
        <end position="169"/>
    </location>
</feature>
<evidence type="ECO:0000256" key="15">
    <source>
        <dbReference type="SAM" id="Phobius"/>
    </source>
</evidence>
<dbReference type="InterPro" id="IPR002524">
    <property type="entry name" value="Cation_efflux"/>
</dbReference>
<dbReference type="PANTHER" id="PTHR11562">
    <property type="entry name" value="CATION EFFLUX PROTEIN/ ZINC TRANSPORTER"/>
    <property type="match status" value="1"/>
</dbReference>
<comment type="similarity">
    <text evidence="3">Belongs to the cation diffusion facilitator (CDF) transporter (TC 2.A.4) family. SLC30A subfamily.</text>
</comment>
<feature type="domain" description="Cation efflux protein cytoplasmic" evidence="17">
    <location>
        <begin position="284"/>
        <end position="352"/>
    </location>
</feature>
<dbReference type="EMBL" id="CDSF01000101">
    <property type="protein sequence ID" value="CEP00712.1"/>
    <property type="molecule type" value="Genomic_DNA"/>
</dbReference>
<dbReference type="Gene3D" id="1.20.1510.10">
    <property type="entry name" value="Cation efflux protein transmembrane domain"/>
    <property type="match status" value="1"/>
</dbReference>
<dbReference type="FunFam" id="1.20.1510.10:FF:000002">
    <property type="entry name" value="zinc transporter 3 isoform X1"/>
    <property type="match status" value="1"/>
</dbReference>
<evidence type="ECO:0000313" key="21">
    <source>
        <dbReference type="Proteomes" id="UP000290189"/>
    </source>
</evidence>
<keyword evidence="20" id="KW-1185">Reference proteome</keyword>
<proteinExistence type="inferred from homology"/>
<dbReference type="Proteomes" id="UP000039324">
    <property type="component" value="Unassembled WGS sequence"/>
</dbReference>
<geneLocation type="mitochondrion" evidence="19"/>
<dbReference type="OMA" id="PCDNCNK"/>
<comment type="catalytic activity">
    <reaction evidence="13">
        <text>Zn(2+)(in) + 2 H(+)(out) = Zn(2+)(out) + 2 H(+)(in)</text>
        <dbReference type="Rhea" id="RHEA:72627"/>
        <dbReference type="ChEBI" id="CHEBI:15378"/>
        <dbReference type="ChEBI" id="CHEBI:29105"/>
    </reaction>
</comment>
<evidence type="ECO:0000313" key="18">
    <source>
        <dbReference type="EMBL" id="CEP00712.1"/>
    </source>
</evidence>
<evidence type="ECO:0000256" key="11">
    <source>
        <dbReference type="ARBA" id="ARBA00023136"/>
    </source>
</evidence>
<evidence type="ECO:0000259" key="17">
    <source>
        <dbReference type="Pfam" id="PF16916"/>
    </source>
</evidence>
<dbReference type="NCBIfam" id="TIGR01297">
    <property type="entry name" value="CDF"/>
    <property type="match status" value="1"/>
</dbReference>
<dbReference type="GO" id="GO:0005385">
    <property type="term" value="F:zinc ion transmembrane transporter activity"/>
    <property type="evidence" value="ECO:0007669"/>
    <property type="project" value="UniProtKB-ARBA"/>
</dbReference>
<dbReference type="Pfam" id="PF16916">
    <property type="entry name" value="ZT_dimer"/>
    <property type="match status" value="1"/>
</dbReference>
<evidence type="ECO:0000256" key="2">
    <source>
        <dbReference type="ARBA" id="ARBA00004439"/>
    </source>
</evidence>
<dbReference type="SUPFAM" id="SSF161111">
    <property type="entry name" value="Cation efflux protein transmembrane domain-like"/>
    <property type="match status" value="1"/>
</dbReference>
<evidence type="ECO:0000256" key="5">
    <source>
        <dbReference type="ARBA" id="ARBA00022692"/>
    </source>
</evidence>
<reference evidence="18 20" key="1">
    <citation type="submission" date="2015-02" db="EMBL/GenBank/DDBJ databases">
        <authorList>
            <person name="Chooi Y.-H."/>
        </authorList>
    </citation>
    <scope>NUCLEOTIDE SEQUENCE [LARGE SCALE GENOMIC DNA]</scope>
    <source>
        <strain evidence="18">E3</strain>
    </source>
</reference>
<dbReference type="SUPFAM" id="SSF160240">
    <property type="entry name" value="Cation efflux protein cytoplasmic domain-like"/>
    <property type="match status" value="1"/>
</dbReference>
<keyword evidence="10" id="KW-0406">Ion transport</keyword>
<dbReference type="STRING" id="37360.A0A0G4IZQ3"/>
<name>A0A0G4IZQ3_PLABS</name>
<dbReference type="Proteomes" id="UP000290189">
    <property type="component" value="Unassembled WGS sequence"/>
</dbReference>
<dbReference type="OrthoDB" id="9944568at2759"/>
<keyword evidence="19" id="KW-0496">Mitochondrion</keyword>
<dbReference type="InterPro" id="IPR058533">
    <property type="entry name" value="Cation_efflux_TM"/>
</dbReference>
<organism evidence="18 20">
    <name type="scientific">Plasmodiophora brassicae</name>
    <name type="common">Clubroot disease agent</name>
    <dbReference type="NCBI Taxonomy" id="37360"/>
    <lineage>
        <taxon>Eukaryota</taxon>
        <taxon>Sar</taxon>
        <taxon>Rhizaria</taxon>
        <taxon>Endomyxa</taxon>
        <taxon>Phytomyxea</taxon>
        <taxon>Plasmodiophorida</taxon>
        <taxon>Plasmodiophoridae</taxon>
        <taxon>Plasmodiophora</taxon>
    </lineage>
</organism>
<feature type="transmembrane region" description="Helical" evidence="15">
    <location>
        <begin position="81"/>
        <end position="97"/>
    </location>
</feature>
<evidence type="ECO:0000256" key="4">
    <source>
        <dbReference type="ARBA" id="ARBA00022448"/>
    </source>
</evidence>
<keyword evidence="6" id="KW-0479">Metal-binding</keyword>
<keyword evidence="4" id="KW-0813">Transport</keyword>
<feature type="compositionally biased region" description="Basic and acidic residues" evidence="14">
    <location>
        <begin position="191"/>
        <end position="200"/>
    </location>
</feature>
<dbReference type="GO" id="GO:0005886">
    <property type="term" value="C:plasma membrane"/>
    <property type="evidence" value="ECO:0007669"/>
    <property type="project" value="TreeGrafter"/>
</dbReference>
<evidence type="ECO:0000256" key="1">
    <source>
        <dbReference type="ARBA" id="ARBA00004398"/>
    </source>
</evidence>
<evidence type="ECO:0000256" key="7">
    <source>
        <dbReference type="ARBA" id="ARBA00022833"/>
    </source>
</evidence>
<evidence type="ECO:0000256" key="12">
    <source>
        <dbReference type="ARBA" id="ARBA00023329"/>
    </source>
</evidence>
<dbReference type="Pfam" id="PF01545">
    <property type="entry name" value="Cation_efflux"/>
    <property type="match status" value="1"/>
</dbReference>
<feature type="transmembrane region" description="Helical" evidence="15">
    <location>
        <begin position="48"/>
        <end position="69"/>
    </location>
</feature>
<evidence type="ECO:0000256" key="6">
    <source>
        <dbReference type="ARBA" id="ARBA00022723"/>
    </source>
</evidence>
<evidence type="ECO:0000256" key="8">
    <source>
        <dbReference type="ARBA" id="ARBA00022906"/>
    </source>
</evidence>
<dbReference type="InterPro" id="IPR027470">
    <property type="entry name" value="Cation_efflux_CTD"/>
</dbReference>
<keyword evidence="5 15" id="KW-0812">Transmembrane</keyword>
<dbReference type="GO" id="GO:0030659">
    <property type="term" value="C:cytoplasmic vesicle membrane"/>
    <property type="evidence" value="ECO:0007669"/>
    <property type="project" value="UniProtKB-SubCell"/>
</dbReference>
<feature type="transmembrane region" description="Helical" evidence="15">
    <location>
        <begin position="118"/>
        <end position="138"/>
    </location>
</feature>
<keyword evidence="7" id="KW-0862">Zinc</keyword>
<keyword evidence="11 15" id="KW-0472">Membrane</keyword>
<comment type="subcellular location">
    <subcellularLocation>
        <location evidence="2">Cytoplasmic vesicle membrane</location>
        <topology evidence="2">Multi-pass membrane protein</topology>
    </subcellularLocation>
    <subcellularLocation>
        <location evidence="1">Cytoplasmic vesicle</location>
        <location evidence="1">Secretory vesicle</location>
    </subcellularLocation>
</comment>
<dbReference type="GO" id="GO:0046872">
    <property type="term" value="F:metal ion binding"/>
    <property type="evidence" value="ECO:0007669"/>
    <property type="project" value="UniProtKB-KW"/>
</dbReference>
<gene>
    <name evidence="18" type="ORF">PBRA_001766</name>
    <name evidence="19" type="ORF">PLBR_LOCUS1019</name>
</gene>
<dbReference type="InterPro" id="IPR050681">
    <property type="entry name" value="CDF/SLC30A"/>
</dbReference>
<protein>
    <recommendedName>
        <fullName evidence="22">Cation efflux protein cytoplasmic domain-containing protein</fullName>
    </recommendedName>
</protein>
<dbReference type="PANTHER" id="PTHR11562:SF17">
    <property type="entry name" value="RE54080P-RELATED"/>
    <property type="match status" value="1"/>
</dbReference>
<keyword evidence="9 15" id="KW-1133">Transmembrane helix</keyword>
<sequence>MAEIPIDDIPAADDSQIELLSAIRTGPGAGLAAEAIANGEAAVAQRKLTIAAGFCVIFMVLEAVGGYFANSLAIMTDAAHLLADLAGFLISVFALWLSSRPATEHLSFGWYRMEIIGALMSVVLIWIVTGFLFVEAFFRIQNPEPVNGKMMASLAGCGLVVNAVIALVLHSSGHSHSHAHSHSSGPSSTGEHSHDGHSHTEPLLGVHSHQNVNVRAALIHAIGDLVQSLGVLIAAFVVWWHPTWTIVDPICTFFFGLIVLFSTTGLLKECIHVLMEGAPVHISNRSVRESLKKIEYVRQVHDLHIWSIKQGRTSLSVHLEVDRIGHHEAVLQSAQRVLREQFGISHSTIQIEASGDDCHSDCA</sequence>
<evidence type="ECO:0000256" key="13">
    <source>
        <dbReference type="ARBA" id="ARBA00048349"/>
    </source>
</evidence>
<evidence type="ECO:0000313" key="19">
    <source>
        <dbReference type="EMBL" id="SPQ93804.1"/>
    </source>
</evidence>
<evidence type="ECO:0000259" key="16">
    <source>
        <dbReference type="Pfam" id="PF01545"/>
    </source>
</evidence>
<evidence type="ECO:0000256" key="3">
    <source>
        <dbReference type="ARBA" id="ARBA00008873"/>
    </source>
</evidence>
<keyword evidence="12" id="KW-0968">Cytoplasmic vesicle</keyword>
<dbReference type="InterPro" id="IPR036837">
    <property type="entry name" value="Cation_efflux_CTD_sf"/>
</dbReference>
<evidence type="ECO:0000256" key="14">
    <source>
        <dbReference type="SAM" id="MobiDB-lite"/>
    </source>
</evidence>
<reference evidence="19 21" key="2">
    <citation type="submission" date="2018-03" db="EMBL/GenBank/DDBJ databases">
        <authorList>
            <person name="Fogelqvist J."/>
        </authorList>
    </citation>
    <scope>NUCLEOTIDE SEQUENCE [LARGE SCALE GENOMIC DNA]</scope>
</reference>
<accession>A0A0G4IZQ3</accession>
<feature type="transmembrane region" description="Helical" evidence="15">
    <location>
        <begin position="217"/>
        <end position="240"/>
    </location>
</feature>
<evidence type="ECO:0000313" key="20">
    <source>
        <dbReference type="Proteomes" id="UP000039324"/>
    </source>
</evidence>
<evidence type="ECO:0000256" key="10">
    <source>
        <dbReference type="ARBA" id="ARBA00023065"/>
    </source>
</evidence>
<feature type="transmembrane region" description="Helical" evidence="15">
    <location>
        <begin position="246"/>
        <end position="267"/>
    </location>
</feature>
<keyword evidence="8" id="KW-0864">Zinc transport</keyword>